<keyword evidence="6" id="KW-0812">Transmembrane</keyword>
<dbReference type="Proteomes" id="UP000262802">
    <property type="component" value="Chromosome"/>
</dbReference>
<keyword evidence="8" id="KW-1185">Reference proteome</keyword>
<evidence type="ECO:0000313" key="7">
    <source>
        <dbReference type="EMBL" id="AYA36799.1"/>
    </source>
</evidence>
<sequence length="371" mass="41647">MVLAHQLLLGYLILWFGILLSSWWLFARRRPPRPQPLPQPMPRVSILIAARNEEQAIGRCLSSIRQLAYPHEQLEVLLGDDGSTDATAAVAEATMQGFAGTFRITRIEEHLGSARGKANVLAHLARQATSEFFLITDADIAVPPTWVQGLLAYWQPGMATITGLTVVRGPRLFDRLQGLDWLMSLSLVQMVSDRGQPVTAMGNNMLITREAYLATGGYENLPFSVTEDYELFQAILRRGFGWLNVYDPLVLAESLPIATWSKLMHQRRRWMRGVEQLPLGIRVGLLLYAGFYPALLLAAWWWGLLVALGVLGAKMLAQGLLATSAFRKAGLKPPLHLLPFFELYTVGVTAGMTWFRLSRKPFDWKGRMYKE</sequence>
<evidence type="ECO:0000256" key="3">
    <source>
        <dbReference type="ARBA" id="ARBA00022676"/>
    </source>
</evidence>
<accession>A0A3B7R6K0</accession>
<evidence type="ECO:0000256" key="5">
    <source>
        <dbReference type="ARBA" id="ARBA00023136"/>
    </source>
</evidence>
<keyword evidence="3" id="KW-0328">Glycosyltransferase</keyword>
<gene>
    <name evidence="7" type="ORF">D3Y59_06855</name>
</gene>
<evidence type="ECO:0000256" key="1">
    <source>
        <dbReference type="ARBA" id="ARBA00004236"/>
    </source>
</evidence>
<keyword evidence="5 6" id="KW-0472">Membrane</keyword>
<dbReference type="KEGG" id="hyh:D3Y59_06855"/>
<reference evidence="7 8" key="1">
    <citation type="submission" date="2018-09" db="EMBL/GenBank/DDBJ databases">
        <title>Hymenobacter medium sp. nov., isolated from R2A medium.</title>
        <authorList>
            <person name="Yingchao G."/>
        </authorList>
    </citation>
    <scope>NUCLEOTIDE SEQUENCE [LARGE SCALE GENOMIC DNA]</scope>
    <source>
        <strain evidence="8">sh-6</strain>
    </source>
</reference>
<dbReference type="Pfam" id="PF13641">
    <property type="entry name" value="Glyco_tranf_2_3"/>
    <property type="match status" value="1"/>
</dbReference>
<keyword evidence="6" id="KW-1133">Transmembrane helix</keyword>
<evidence type="ECO:0000313" key="8">
    <source>
        <dbReference type="Proteomes" id="UP000262802"/>
    </source>
</evidence>
<dbReference type="PANTHER" id="PTHR43646:SF2">
    <property type="entry name" value="GLYCOSYLTRANSFERASE 2-LIKE DOMAIN-CONTAINING PROTEIN"/>
    <property type="match status" value="1"/>
</dbReference>
<dbReference type="EMBL" id="CP032317">
    <property type="protein sequence ID" value="AYA36799.1"/>
    <property type="molecule type" value="Genomic_DNA"/>
</dbReference>
<evidence type="ECO:0000256" key="2">
    <source>
        <dbReference type="ARBA" id="ARBA00022475"/>
    </source>
</evidence>
<dbReference type="OrthoDB" id="9800276at2"/>
<feature type="transmembrane region" description="Helical" evidence="6">
    <location>
        <begin position="301"/>
        <end position="323"/>
    </location>
</feature>
<name>A0A3B7R6K0_9BACT</name>
<keyword evidence="4 7" id="KW-0808">Transferase</keyword>
<feature type="transmembrane region" description="Helical" evidence="6">
    <location>
        <begin position="277"/>
        <end position="295"/>
    </location>
</feature>
<keyword evidence="2" id="KW-1003">Cell membrane</keyword>
<feature type="transmembrane region" description="Helical" evidence="6">
    <location>
        <begin position="6"/>
        <end position="26"/>
    </location>
</feature>
<dbReference type="GO" id="GO:0005886">
    <property type="term" value="C:plasma membrane"/>
    <property type="evidence" value="ECO:0007669"/>
    <property type="project" value="UniProtKB-SubCell"/>
</dbReference>
<evidence type="ECO:0000256" key="6">
    <source>
        <dbReference type="SAM" id="Phobius"/>
    </source>
</evidence>
<organism evidence="7 8">
    <name type="scientific">Hymenobacter oligotrophus</name>
    <dbReference type="NCBI Taxonomy" id="2319843"/>
    <lineage>
        <taxon>Bacteria</taxon>
        <taxon>Pseudomonadati</taxon>
        <taxon>Bacteroidota</taxon>
        <taxon>Cytophagia</taxon>
        <taxon>Cytophagales</taxon>
        <taxon>Hymenobacteraceae</taxon>
        <taxon>Hymenobacter</taxon>
    </lineage>
</organism>
<evidence type="ECO:0000256" key="4">
    <source>
        <dbReference type="ARBA" id="ARBA00022679"/>
    </source>
</evidence>
<dbReference type="AlphaFoldDB" id="A0A3B7R6K0"/>
<proteinExistence type="predicted"/>
<dbReference type="RefSeq" id="WP_119444377.1">
    <property type="nucleotide sequence ID" value="NZ_CP032317.1"/>
</dbReference>
<dbReference type="InterPro" id="IPR029044">
    <property type="entry name" value="Nucleotide-diphossugar_trans"/>
</dbReference>
<dbReference type="GO" id="GO:0016757">
    <property type="term" value="F:glycosyltransferase activity"/>
    <property type="evidence" value="ECO:0007669"/>
    <property type="project" value="UniProtKB-KW"/>
</dbReference>
<dbReference type="Gene3D" id="3.90.550.10">
    <property type="entry name" value="Spore Coat Polysaccharide Biosynthesis Protein SpsA, Chain A"/>
    <property type="match status" value="1"/>
</dbReference>
<dbReference type="PANTHER" id="PTHR43646">
    <property type="entry name" value="GLYCOSYLTRANSFERASE"/>
    <property type="match status" value="1"/>
</dbReference>
<protein>
    <submittedName>
        <fullName evidence="7">Glycosyltransferase</fullName>
    </submittedName>
</protein>
<dbReference type="SUPFAM" id="SSF53448">
    <property type="entry name" value="Nucleotide-diphospho-sugar transferases"/>
    <property type="match status" value="1"/>
</dbReference>
<feature type="transmembrane region" description="Helical" evidence="6">
    <location>
        <begin position="335"/>
        <end position="355"/>
    </location>
</feature>
<comment type="subcellular location">
    <subcellularLocation>
        <location evidence="1">Cell membrane</location>
    </subcellularLocation>
</comment>